<feature type="domain" description="Cytochrome C Planctomycete-type" evidence="8">
    <location>
        <begin position="324"/>
        <end position="366"/>
    </location>
</feature>
<feature type="domain" description="Cytochrome b561 bacterial/Ni-hydrogenase" evidence="7">
    <location>
        <begin position="15"/>
        <end position="205"/>
    </location>
</feature>
<evidence type="ECO:0000259" key="8">
    <source>
        <dbReference type="Pfam" id="PF07635"/>
    </source>
</evidence>
<feature type="transmembrane region" description="Helical" evidence="6">
    <location>
        <begin position="25"/>
        <end position="44"/>
    </location>
</feature>
<dbReference type="Proteomes" id="UP001254165">
    <property type="component" value="Unassembled WGS sequence"/>
</dbReference>
<dbReference type="SUPFAM" id="SSF81342">
    <property type="entry name" value="Transmembrane di-heme cytochromes"/>
    <property type="match status" value="1"/>
</dbReference>
<dbReference type="PANTHER" id="PTHR30485">
    <property type="entry name" value="NI/FE-HYDROGENASE 1 B-TYPE CYTOCHROME SUBUNIT"/>
    <property type="match status" value="1"/>
</dbReference>
<evidence type="ECO:0000256" key="2">
    <source>
        <dbReference type="ARBA" id="ARBA00022475"/>
    </source>
</evidence>
<evidence type="ECO:0000256" key="4">
    <source>
        <dbReference type="ARBA" id="ARBA00022989"/>
    </source>
</evidence>
<keyword evidence="10" id="KW-1185">Reference proteome</keyword>
<name>A0ABU3NK29_9CHLR</name>
<keyword evidence="2" id="KW-1003">Cell membrane</keyword>
<keyword evidence="3 6" id="KW-0812">Transmembrane</keyword>
<evidence type="ECO:0000259" key="7">
    <source>
        <dbReference type="Pfam" id="PF01292"/>
    </source>
</evidence>
<dbReference type="PANTHER" id="PTHR30485:SF0">
    <property type="entry name" value="NI_FE-HYDROGENASE 1 B-TYPE CYTOCHROME SUBUNIT-RELATED"/>
    <property type="match status" value="1"/>
</dbReference>
<proteinExistence type="predicted"/>
<gene>
    <name evidence="9" type="ORF">QYE77_02950</name>
</gene>
<dbReference type="RefSeq" id="WP_315623861.1">
    <property type="nucleotide sequence ID" value="NZ_JAUHMF010000001.1"/>
</dbReference>
<comment type="caution">
    <text evidence="9">The sequence shown here is derived from an EMBL/GenBank/DDBJ whole genome shotgun (WGS) entry which is preliminary data.</text>
</comment>
<reference evidence="9 10" key="1">
    <citation type="submission" date="2023-07" db="EMBL/GenBank/DDBJ databases">
        <title>Novel species of Thermanaerothrix with wide hydrolytic capabilities.</title>
        <authorList>
            <person name="Zayulina K.S."/>
            <person name="Podosokorskaya O.A."/>
            <person name="Elcheninov A.G."/>
        </authorList>
    </citation>
    <scope>NUCLEOTIDE SEQUENCE [LARGE SCALE GENOMIC DNA]</scope>
    <source>
        <strain evidence="9 10">4228-RoL</strain>
    </source>
</reference>
<sequence>METTTTTTTSKIYLRFDVLQRIEHWVLVASFTTLAITGLVQKFALFPLSPIIVRLLGGIESVRIIHRVAATVFLIEAIYHLISIGYKLYVEKKSASMLPGIKDLQDAFQTLAFNLGLAKERPKMGRYNFVEKAEYWALVWGLVIMALTGFMLWNPIATTRWLPGEAVPAAKAAHGAEAILAVLAIMLWHFYHVHIRHWNSSMFTGHLTREEMEEEHALELEMIEQGRVEPEVSPEERKRRLRVFIPVASVLSLLLLYGVFRFVTFEQTAITTLPPAQREVPVFVRATPTYTLLPTITPTVQTASTAVGELTWEGGIKDIFARQCGACHGQAGGFSVSDYSSVMKGGTNGPVIIPGNAVGSRLIQVVGAGNHPGKFTDVELAVIQDWINAGALER</sequence>
<evidence type="ECO:0000256" key="5">
    <source>
        <dbReference type="ARBA" id="ARBA00023136"/>
    </source>
</evidence>
<keyword evidence="5 6" id="KW-0472">Membrane</keyword>
<accession>A0ABU3NK29</accession>
<feature type="transmembrane region" description="Helical" evidence="6">
    <location>
        <begin position="133"/>
        <end position="153"/>
    </location>
</feature>
<protein>
    <submittedName>
        <fullName evidence="9">Cytochrome b/b6 domain-containing protein</fullName>
    </submittedName>
</protein>
<dbReference type="InterPro" id="IPR051542">
    <property type="entry name" value="Hydrogenase_cytochrome"/>
</dbReference>
<evidence type="ECO:0000256" key="3">
    <source>
        <dbReference type="ARBA" id="ARBA00022692"/>
    </source>
</evidence>
<dbReference type="Pfam" id="PF07635">
    <property type="entry name" value="PSCyt1"/>
    <property type="match status" value="1"/>
</dbReference>
<dbReference type="InterPro" id="IPR016174">
    <property type="entry name" value="Di-haem_cyt_TM"/>
</dbReference>
<feature type="transmembrane region" description="Helical" evidence="6">
    <location>
        <begin position="243"/>
        <end position="263"/>
    </location>
</feature>
<evidence type="ECO:0000313" key="9">
    <source>
        <dbReference type="EMBL" id="MDT8897210.1"/>
    </source>
</evidence>
<dbReference type="Gene3D" id="1.20.950.20">
    <property type="entry name" value="Transmembrane di-heme cytochromes, Chain C"/>
    <property type="match status" value="1"/>
</dbReference>
<evidence type="ECO:0000256" key="1">
    <source>
        <dbReference type="ARBA" id="ARBA00004651"/>
    </source>
</evidence>
<dbReference type="Pfam" id="PF01292">
    <property type="entry name" value="Ni_hydr_CYTB"/>
    <property type="match status" value="1"/>
</dbReference>
<dbReference type="InterPro" id="IPR011577">
    <property type="entry name" value="Cyt_b561_bac/Ni-Hgenase"/>
</dbReference>
<comment type="subcellular location">
    <subcellularLocation>
        <location evidence="1">Cell membrane</location>
        <topology evidence="1">Multi-pass membrane protein</topology>
    </subcellularLocation>
</comment>
<feature type="transmembrane region" description="Helical" evidence="6">
    <location>
        <begin position="64"/>
        <end position="89"/>
    </location>
</feature>
<keyword evidence="4 6" id="KW-1133">Transmembrane helix</keyword>
<evidence type="ECO:0000256" key="6">
    <source>
        <dbReference type="SAM" id="Phobius"/>
    </source>
</evidence>
<feature type="transmembrane region" description="Helical" evidence="6">
    <location>
        <begin position="173"/>
        <end position="191"/>
    </location>
</feature>
<dbReference type="EMBL" id="JAUHMF010000001">
    <property type="protein sequence ID" value="MDT8897210.1"/>
    <property type="molecule type" value="Genomic_DNA"/>
</dbReference>
<dbReference type="InterPro" id="IPR011429">
    <property type="entry name" value="Cyt_c_Planctomycete-type"/>
</dbReference>
<evidence type="ECO:0000313" key="10">
    <source>
        <dbReference type="Proteomes" id="UP001254165"/>
    </source>
</evidence>
<organism evidence="9 10">
    <name type="scientific">Thermanaerothrix solaris</name>
    <dbReference type="NCBI Taxonomy" id="3058434"/>
    <lineage>
        <taxon>Bacteria</taxon>
        <taxon>Bacillati</taxon>
        <taxon>Chloroflexota</taxon>
        <taxon>Anaerolineae</taxon>
        <taxon>Anaerolineales</taxon>
        <taxon>Anaerolineaceae</taxon>
        <taxon>Thermanaerothrix</taxon>
    </lineage>
</organism>